<dbReference type="Proteomes" id="UP000831113">
    <property type="component" value="Chromosome"/>
</dbReference>
<feature type="chain" id="PRO_5045817875" evidence="1">
    <location>
        <begin position="19"/>
        <end position="202"/>
    </location>
</feature>
<reference evidence="3 4" key="1">
    <citation type="submission" date="2022-03" db="EMBL/GenBank/DDBJ databases">
        <title>Hymenobactersp. isolated from the air.</title>
        <authorList>
            <person name="Won M."/>
            <person name="Kwon S.-W."/>
        </authorList>
    </citation>
    <scope>NUCLEOTIDE SEQUENCE [LARGE SCALE GENOMIC DNA]</scope>
    <source>
        <strain evidence="3 4">KACC 21982</strain>
    </source>
</reference>
<gene>
    <name evidence="3" type="ORF">MTX78_05615</name>
</gene>
<dbReference type="EMBL" id="CP094669">
    <property type="protein sequence ID" value="UOG76078.1"/>
    <property type="molecule type" value="Genomic_DNA"/>
</dbReference>
<protein>
    <submittedName>
        <fullName evidence="3">DUF4468 domain-containing protein</fullName>
    </submittedName>
</protein>
<proteinExistence type="predicted"/>
<evidence type="ECO:0000259" key="2">
    <source>
        <dbReference type="Pfam" id="PF14730"/>
    </source>
</evidence>
<evidence type="ECO:0000313" key="4">
    <source>
        <dbReference type="Proteomes" id="UP000831113"/>
    </source>
</evidence>
<dbReference type="InterPro" id="IPR027823">
    <property type="entry name" value="DUF4468"/>
</dbReference>
<evidence type="ECO:0000313" key="3">
    <source>
        <dbReference type="EMBL" id="UOG76078.1"/>
    </source>
</evidence>
<accession>A0ABY4D0Z9</accession>
<sequence>MKTILLSFCLLAGSVAQAQLAPSKAPSAADSLLPQVTKQGVVQVPGVSRTALQNRAKTWFAAHFIDAENPLMLTNTAAGSLVGKGSTRVKWNAGAPGRSHRVWFVFTLEAQDGQYQYRLTDLPNQQDTLTLVQATHVVQKAPVVTVQPRPQKVVPKASRTSSVVKKQPAPILNPYAAAVQEQMGEIVKSLTTALATASEQDW</sequence>
<dbReference type="RefSeq" id="WP_243800681.1">
    <property type="nucleotide sequence ID" value="NZ_CP094669.1"/>
</dbReference>
<feature type="signal peptide" evidence="1">
    <location>
        <begin position="1"/>
        <end position="18"/>
    </location>
</feature>
<keyword evidence="4" id="KW-1185">Reference proteome</keyword>
<keyword evidence="1" id="KW-0732">Signal</keyword>
<organism evidence="3 4">
    <name type="scientific">Hymenobacter tibetensis</name>
    <dbReference type="NCBI Taxonomy" id="497967"/>
    <lineage>
        <taxon>Bacteria</taxon>
        <taxon>Pseudomonadati</taxon>
        <taxon>Bacteroidota</taxon>
        <taxon>Cytophagia</taxon>
        <taxon>Cytophagales</taxon>
        <taxon>Hymenobacteraceae</taxon>
        <taxon>Hymenobacter</taxon>
    </lineage>
</organism>
<name>A0ABY4D0Z9_9BACT</name>
<feature type="domain" description="DUF4468" evidence="2">
    <location>
        <begin position="40"/>
        <end position="122"/>
    </location>
</feature>
<dbReference type="Gene3D" id="3.30.530.80">
    <property type="match status" value="1"/>
</dbReference>
<evidence type="ECO:0000256" key="1">
    <source>
        <dbReference type="SAM" id="SignalP"/>
    </source>
</evidence>
<dbReference type="Pfam" id="PF14730">
    <property type="entry name" value="DUF4468"/>
    <property type="match status" value="1"/>
</dbReference>